<comment type="similarity">
    <text evidence="1">Belongs to the transglycosylase Slt family.</text>
</comment>
<protein>
    <submittedName>
        <fullName evidence="5">Transglycosylase SLT domain-containing protein</fullName>
    </submittedName>
</protein>
<dbReference type="STRING" id="93684.SAMN05421853_102415"/>
<proteinExistence type="inferred from homology"/>
<dbReference type="PANTHER" id="PTHR37423">
    <property type="entry name" value="SOLUBLE LYTIC MUREIN TRANSGLYCOSYLASE-RELATED"/>
    <property type="match status" value="1"/>
</dbReference>
<dbReference type="Proteomes" id="UP000243106">
    <property type="component" value="Unassembled WGS sequence"/>
</dbReference>
<dbReference type="PANTHER" id="PTHR37423:SF2">
    <property type="entry name" value="MEMBRANE-BOUND LYTIC MUREIN TRANSGLYCOSYLASE C"/>
    <property type="match status" value="1"/>
</dbReference>
<dbReference type="EMBL" id="FOXV01000002">
    <property type="protein sequence ID" value="SFQ20324.1"/>
    <property type="molecule type" value="Genomic_DNA"/>
</dbReference>
<evidence type="ECO:0000259" key="4">
    <source>
        <dbReference type="Pfam" id="PF01464"/>
    </source>
</evidence>
<comment type="similarity">
    <text evidence="2">Belongs to the virb1 family.</text>
</comment>
<feature type="domain" description="Transglycosylase SLT" evidence="4">
    <location>
        <begin position="57"/>
        <end position="153"/>
    </location>
</feature>
<dbReference type="SUPFAM" id="SSF53955">
    <property type="entry name" value="Lysozyme-like"/>
    <property type="match status" value="1"/>
</dbReference>
<dbReference type="RefSeq" id="WP_093009669.1">
    <property type="nucleotide sequence ID" value="NZ_FOXV01000002.1"/>
</dbReference>
<organism evidence="5 6">
    <name type="scientific">Roseivivax halotolerans</name>
    <dbReference type="NCBI Taxonomy" id="93684"/>
    <lineage>
        <taxon>Bacteria</taxon>
        <taxon>Pseudomonadati</taxon>
        <taxon>Pseudomonadota</taxon>
        <taxon>Alphaproteobacteria</taxon>
        <taxon>Rhodobacterales</taxon>
        <taxon>Roseobacteraceae</taxon>
        <taxon>Roseivivax</taxon>
    </lineage>
</organism>
<sequence length="298" mass="32099">MLRLALLLLCLLPAPAAVAFELRAPGTLCSSGKTANVQCIRPAHRAHDICQAIGHFAGANGLNPHFFARLLWQESRFDPNALSPADARGIAQFIDSTAALRGLTDSLNPALAIEYSAQYLAELTTRFGNEGLAAVAYNGGEARAEGLIAKTGGLARETVDYVQIITGLTAETWRDDPPEEPDFRLQGDMPFEDACLELALESRLSVYPDPEPVIAPWGVQVAFGRSKSAAREAFTRKTRACQSVANAADLDLVFVKNRVSGRQGFYMARLGAENGRAAGQLCDRLRSSGCVCAVYRND</sequence>
<feature type="chain" id="PRO_5017389577" evidence="3">
    <location>
        <begin position="20"/>
        <end position="298"/>
    </location>
</feature>
<dbReference type="AlphaFoldDB" id="A0A1I5WKL4"/>
<evidence type="ECO:0000256" key="3">
    <source>
        <dbReference type="SAM" id="SignalP"/>
    </source>
</evidence>
<evidence type="ECO:0000313" key="5">
    <source>
        <dbReference type="EMBL" id="SFQ20324.1"/>
    </source>
</evidence>
<keyword evidence="3" id="KW-0732">Signal</keyword>
<reference evidence="6" key="1">
    <citation type="submission" date="2016-10" db="EMBL/GenBank/DDBJ databases">
        <authorList>
            <person name="Varghese N."/>
            <person name="Submissions S."/>
        </authorList>
    </citation>
    <scope>NUCLEOTIDE SEQUENCE [LARGE SCALE GENOMIC DNA]</scope>
    <source>
        <strain evidence="6">JCM 10271</strain>
    </source>
</reference>
<dbReference type="Pfam" id="PF01464">
    <property type="entry name" value="SLT"/>
    <property type="match status" value="1"/>
</dbReference>
<evidence type="ECO:0000313" key="6">
    <source>
        <dbReference type="Proteomes" id="UP000243106"/>
    </source>
</evidence>
<accession>A0A1I5WKL4</accession>
<dbReference type="CDD" id="cd00254">
    <property type="entry name" value="LT-like"/>
    <property type="match status" value="1"/>
</dbReference>
<name>A0A1I5WKL4_9RHOB</name>
<feature type="signal peptide" evidence="3">
    <location>
        <begin position="1"/>
        <end position="19"/>
    </location>
</feature>
<gene>
    <name evidence="5" type="ORF">SAMN05421853_102415</name>
</gene>
<dbReference type="Gene3D" id="1.10.530.10">
    <property type="match status" value="1"/>
</dbReference>
<keyword evidence="6" id="KW-1185">Reference proteome</keyword>
<dbReference type="InterPro" id="IPR008258">
    <property type="entry name" value="Transglycosylase_SLT_dom_1"/>
</dbReference>
<evidence type="ECO:0000256" key="2">
    <source>
        <dbReference type="ARBA" id="ARBA00009387"/>
    </source>
</evidence>
<dbReference type="InterPro" id="IPR023346">
    <property type="entry name" value="Lysozyme-like_dom_sf"/>
</dbReference>
<evidence type="ECO:0000256" key="1">
    <source>
        <dbReference type="ARBA" id="ARBA00007734"/>
    </source>
</evidence>